<evidence type="ECO:0000313" key="2">
    <source>
        <dbReference type="Proteomes" id="UP000053097"/>
    </source>
</evidence>
<keyword evidence="2" id="KW-1185">Reference proteome</keyword>
<dbReference type="SUPFAM" id="SSF53098">
    <property type="entry name" value="Ribonuclease H-like"/>
    <property type="match status" value="1"/>
</dbReference>
<reference evidence="1 2" key="1">
    <citation type="journal article" date="2014" name="Curr. Biol.">
        <title>The genome of the clonal raider ant Cerapachys biroi.</title>
        <authorList>
            <person name="Oxley P.R."/>
            <person name="Ji L."/>
            <person name="Fetter-Pruneda I."/>
            <person name="McKenzie S.K."/>
            <person name="Li C."/>
            <person name="Hu H."/>
            <person name="Zhang G."/>
            <person name="Kronauer D.J."/>
        </authorList>
    </citation>
    <scope>NUCLEOTIDE SEQUENCE [LARGE SCALE GENOMIC DNA]</scope>
</reference>
<dbReference type="GO" id="GO:0003676">
    <property type="term" value="F:nucleic acid binding"/>
    <property type="evidence" value="ECO:0007669"/>
    <property type="project" value="InterPro"/>
</dbReference>
<dbReference type="Gene3D" id="3.30.420.10">
    <property type="entry name" value="Ribonuclease H-like superfamily/Ribonuclease H"/>
    <property type="match status" value="1"/>
</dbReference>
<proteinExistence type="predicted"/>
<dbReference type="Proteomes" id="UP000053097">
    <property type="component" value="Unassembled WGS sequence"/>
</dbReference>
<accession>A0A026W642</accession>
<dbReference type="InterPro" id="IPR036397">
    <property type="entry name" value="RNaseH_sf"/>
</dbReference>
<organism evidence="1 2">
    <name type="scientific">Ooceraea biroi</name>
    <name type="common">Clonal raider ant</name>
    <name type="synonym">Cerapachys biroi</name>
    <dbReference type="NCBI Taxonomy" id="2015173"/>
    <lineage>
        <taxon>Eukaryota</taxon>
        <taxon>Metazoa</taxon>
        <taxon>Ecdysozoa</taxon>
        <taxon>Arthropoda</taxon>
        <taxon>Hexapoda</taxon>
        <taxon>Insecta</taxon>
        <taxon>Pterygota</taxon>
        <taxon>Neoptera</taxon>
        <taxon>Endopterygota</taxon>
        <taxon>Hymenoptera</taxon>
        <taxon>Apocrita</taxon>
        <taxon>Aculeata</taxon>
        <taxon>Formicoidea</taxon>
        <taxon>Formicidae</taxon>
        <taxon>Dorylinae</taxon>
        <taxon>Ooceraea</taxon>
    </lineage>
</organism>
<dbReference type="InterPro" id="IPR012337">
    <property type="entry name" value="RNaseH-like_sf"/>
</dbReference>
<dbReference type="EMBL" id="KK107381">
    <property type="protein sequence ID" value="EZA51542.1"/>
    <property type="molecule type" value="Genomic_DNA"/>
</dbReference>
<protein>
    <submittedName>
        <fullName evidence="1">Uncharacterized protein</fullName>
    </submittedName>
</protein>
<dbReference type="AlphaFoldDB" id="A0A026W642"/>
<name>A0A026W642_OOCBI</name>
<sequence>MNGVAKRLNRTLMDLVRSMLFSAKLPPYVQPEATSAAAYARNRMIHSCIEDGVPEGI</sequence>
<evidence type="ECO:0000313" key="1">
    <source>
        <dbReference type="EMBL" id="EZA51542.1"/>
    </source>
</evidence>
<gene>
    <name evidence="1" type="ORF">X777_09789</name>
</gene>